<evidence type="ECO:0000256" key="6">
    <source>
        <dbReference type="ARBA" id="ARBA00022741"/>
    </source>
</evidence>
<evidence type="ECO:0000256" key="4">
    <source>
        <dbReference type="ARBA" id="ARBA00022553"/>
    </source>
</evidence>
<evidence type="ECO:0000256" key="2">
    <source>
        <dbReference type="ARBA" id="ARBA00004370"/>
    </source>
</evidence>
<evidence type="ECO:0000313" key="12">
    <source>
        <dbReference type="Proteomes" id="UP000235653"/>
    </source>
</evidence>
<dbReference type="Pfam" id="PF00672">
    <property type="entry name" value="HAMP"/>
    <property type="match status" value="1"/>
</dbReference>
<keyword evidence="8" id="KW-0067">ATP-binding</keyword>
<keyword evidence="12" id="KW-1185">Reference proteome</keyword>
<dbReference type="SUPFAM" id="SSF47384">
    <property type="entry name" value="Homodimeric domain of signal transducing histidine kinase"/>
    <property type="match status" value="1"/>
</dbReference>
<sequence length="715" mass="78532">MSLRVKVFSIAAVSTIAAIILIFVVSDAILLRNYDDLDHEHMSQHLDLITIAINEELANLNKVNIDWADWDDTYNFMDDRNSAYVESNLVASIFENLGIDLIMYVDNSGNVVWEGSSSPSGIADIPDESINTLKTSGAPLFIEEEKQSNTGFVTIGGHPLMVVSNPILTSDRQGPSRGFLVWGRYVAQDYGMALSQKMLTDVGLDFPDTWNSDEKAQSALSHLEENDRWIAPVDSSQIAAYESVNDLEGKASFLIKVTAPREYLLNGTSTLNSMILALGAAMAVLGIVLYLMMGRTVVTPLSLLNRAVAGIGVKGNEKHRVPDDGNDEVASLGKAINDTLDRLEDSQKALKKAAEEWRITFDSIDDPISIQDNDYRFMRVNRAFARSYGMEPGDLVGKKCYEIIHGTTAPPKDCAHQEIIKTHRPVTEEYYDAVKESHLEISMAPIIDDDRKMTGMVQITKNVTERKQMESHLIVTDRLASLGEMAAGIAHEINNPLTGIIGFTDMLLESDLPELVKADIRPIAEGSARVAEIVKRMLTFARHTQPLRTRVDINEILNSTLALQTYSLQISNIEIVKEFNPDLPWLVIDPGQMQQVFLNLIINAQYAMKKAHNRGTLTIGTERHGENVRITVADDGPGIPPDVMTKLFQPFFTTKAPGEGTGLGLPLSRSIVLEHGGTLSVKSEPGEGAIFTIELPVTSRDESAGTEAVVVGATA</sequence>
<dbReference type="NCBIfam" id="TIGR00229">
    <property type="entry name" value="sensory_box"/>
    <property type="match status" value="1"/>
</dbReference>
<dbReference type="PROSITE" id="PS50885">
    <property type="entry name" value="HAMP"/>
    <property type="match status" value="1"/>
</dbReference>
<evidence type="ECO:0000256" key="5">
    <source>
        <dbReference type="ARBA" id="ARBA00022679"/>
    </source>
</evidence>
<keyword evidence="7" id="KW-0418">Kinase</keyword>
<dbReference type="InterPro" id="IPR000014">
    <property type="entry name" value="PAS"/>
</dbReference>
<comment type="subcellular location">
    <subcellularLocation>
        <location evidence="2">Membrane</location>
    </subcellularLocation>
</comment>
<keyword evidence="10" id="KW-1133">Transmembrane helix</keyword>
<proteinExistence type="predicted"/>
<protein>
    <recommendedName>
        <fullName evidence="3">histidine kinase</fullName>
        <ecNumber evidence="3">2.7.13.3</ecNumber>
    </recommendedName>
</protein>
<comment type="caution">
    <text evidence="11">The sequence shown here is derived from an EMBL/GenBank/DDBJ whole genome shotgun (WGS) entry which is preliminary data.</text>
</comment>
<evidence type="ECO:0000256" key="1">
    <source>
        <dbReference type="ARBA" id="ARBA00000085"/>
    </source>
</evidence>
<dbReference type="InterPro" id="IPR035965">
    <property type="entry name" value="PAS-like_dom_sf"/>
</dbReference>
<dbReference type="EMBL" id="JQAN02000006">
    <property type="protein sequence ID" value="PPD58761.1"/>
    <property type="molecule type" value="Genomic_DNA"/>
</dbReference>
<dbReference type="InterPro" id="IPR004358">
    <property type="entry name" value="Sig_transdc_His_kin-like_C"/>
</dbReference>
<dbReference type="InterPro" id="IPR003594">
    <property type="entry name" value="HATPase_dom"/>
</dbReference>
<evidence type="ECO:0000256" key="10">
    <source>
        <dbReference type="SAM" id="Phobius"/>
    </source>
</evidence>
<keyword evidence="6" id="KW-0547">Nucleotide-binding</keyword>
<dbReference type="InterPro" id="IPR036890">
    <property type="entry name" value="HATPase_C_sf"/>
</dbReference>
<dbReference type="InterPro" id="IPR003661">
    <property type="entry name" value="HisK_dim/P_dom"/>
</dbReference>
<accession>A0A2P5P8Y5</accession>
<dbReference type="SMART" id="SM00387">
    <property type="entry name" value="HATPase_c"/>
    <property type="match status" value="1"/>
</dbReference>
<dbReference type="PROSITE" id="PS50109">
    <property type="entry name" value="HIS_KIN"/>
    <property type="match status" value="1"/>
</dbReference>
<gene>
    <name evidence="11" type="ORF">JP09_002495</name>
</gene>
<dbReference type="Gene3D" id="3.30.565.10">
    <property type="entry name" value="Histidine kinase-like ATPase, C-terminal domain"/>
    <property type="match status" value="1"/>
</dbReference>
<dbReference type="CDD" id="cd00130">
    <property type="entry name" value="PAS"/>
    <property type="match status" value="1"/>
</dbReference>
<dbReference type="Gene3D" id="6.10.340.10">
    <property type="match status" value="1"/>
</dbReference>
<dbReference type="Gene3D" id="1.10.287.130">
    <property type="match status" value="1"/>
</dbReference>
<dbReference type="GO" id="GO:0005524">
    <property type="term" value="F:ATP binding"/>
    <property type="evidence" value="ECO:0007669"/>
    <property type="project" value="UniProtKB-KW"/>
</dbReference>
<dbReference type="CDD" id="cd06225">
    <property type="entry name" value="HAMP"/>
    <property type="match status" value="1"/>
</dbReference>
<dbReference type="PANTHER" id="PTHR43065:SF46">
    <property type="entry name" value="C4-DICARBOXYLATE TRANSPORT SENSOR PROTEIN DCTB"/>
    <property type="match status" value="1"/>
</dbReference>
<dbReference type="InterPro" id="IPR003660">
    <property type="entry name" value="HAMP_dom"/>
</dbReference>
<dbReference type="Gene3D" id="3.30.450.20">
    <property type="entry name" value="PAS domain"/>
    <property type="match status" value="1"/>
</dbReference>
<dbReference type="Pfam" id="PF00512">
    <property type="entry name" value="HisKA"/>
    <property type="match status" value="1"/>
</dbReference>
<evidence type="ECO:0000256" key="7">
    <source>
        <dbReference type="ARBA" id="ARBA00022777"/>
    </source>
</evidence>
<reference evidence="11 12" key="1">
    <citation type="journal article" date="2017" name="ISME J.">
        <title>Grape pomace compost harbors organohalide-respiring Dehalogenimonas species with novel reductive dehalogenase genes.</title>
        <authorList>
            <person name="Yang Y."/>
            <person name="Higgins S.A."/>
            <person name="Yan J."/>
            <person name="Simsir B."/>
            <person name="Chourey K."/>
            <person name="Iyer R."/>
            <person name="Hettich R.L."/>
            <person name="Baldwin B."/>
            <person name="Ogles D.M."/>
            <person name="Loffler F.E."/>
        </authorList>
    </citation>
    <scope>NUCLEOTIDE SEQUENCE [LARGE SCALE GENOMIC DNA]</scope>
    <source>
        <strain evidence="11 12">GP</strain>
    </source>
</reference>
<dbReference type="Pfam" id="PF08448">
    <property type="entry name" value="PAS_4"/>
    <property type="match status" value="1"/>
</dbReference>
<evidence type="ECO:0000256" key="3">
    <source>
        <dbReference type="ARBA" id="ARBA00012438"/>
    </source>
</evidence>
<name>A0A2P5P8Y5_9CHLR</name>
<dbReference type="InterPro" id="IPR007892">
    <property type="entry name" value="CHASE4"/>
</dbReference>
<evidence type="ECO:0000256" key="9">
    <source>
        <dbReference type="ARBA" id="ARBA00023012"/>
    </source>
</evidence>
<dbReference type="SMART" id="SM00091">
    <property type="entry name" value="PAS"/>
    <property type="match status" value="1"/>
</dbReference>
<organism evidence="11 12">
    <name type="scientific">Dehalogenimonas etheniformans</name>
    <dbReference type="NCBI Taxonomy" id="1536648"/>
    <lineage>
        <taxon>Bacteria</taxon>
        <taxon>Bacillati</taxon>
        <taxon>Chloroflexota</taxon>
        <taxon>Dehalococcoidia</taxon>
        <taxon>Dehalococcoidales</taxon>
        <taxon>Dehalococcoidaceae</taxon>
        <taxon>Dehalogenimonas</taxon>
    </lineage>
</organism>
<feature type="transmembrane region" description="Helical" evidence="10">
    <location>
        <begin position="271"/>
        <end position="293"/>
    </location>
</feature>
<comment type="catalytic activity">
    <reaction evidence="1">
        <text>ATP + protein L-histidine = ADP + protein N-phospho-L-histidine.</text>
        <dbReference type="EC" id="2.7.13.3"/>
    </reaction>
</comment>
<evidence type="ECO:0000256" key="8">
    <source>
        <dbReference type="ARBA" id="ARBA00022840"/>
    </source>
</evidence>
<dbReference type="SUPFAM" id="SSF55785">
    <property type="entry name" value="PYP-like sensor domain (PAS domain)"/>
    <property type="match status" value="1"/>
</dbReference>
<dbReference type="GO" id="GO:0016020">
    <property type="term" value="C:membrane"/>
    <property type="evidence" value="ECO:0007669"/>
    <property type="project" value="UniProtKB-SubCell"/>
</dbReference>
<dbReference type="Pfam" id="PF02518">
    <property type="entry name" value="HATPase_c"/>
    <property type="match status" value="1"/>
</dbReference>
<dbReference type="InterPro" id="IPR036097">
    <property type="entry name" value="HisK_dim/P_sf"/>
</dbReference>
<dbReference type="Proteomes" id="UP000235653">
    <property type="component" value="Unassembled WGS sequence"/>
</dbReference>
<evidence type="ECO:0000313" key="11">
    <source>
        <dbReference type="EMBL" id="PPD58761.1"/>
    </source>
</evidence>
<dbReference type="OrthoDB" id="9790669at2"/>
<keyword evidence="9" id="KW-0902">Two-component regulatory system</keyword>
<dbReference type="InterPro" id="IPR005467">
    <property type="entry name" value="His_kinase_dom"/>
</dbReference>
<dbReference type="SUPFAM" id="SSF55874">
    <property type="entry name" value="ATPase domain of HSP90 chaperone/DNA topoisomerase II/histidine kinase"/>
    <property type="match status" value="1"/>
</dbReference>
<keyword evidence="5" id="KW-0808">Transferase</keyword>
<keyword evidence="4" id="KW-0597">Phosphoprotein</keyword>
<keyword evidence="10" id="KW-0472">Membrane</keyword>
<dbReference type="PROSITE" id="PS50112">
    <property type="entry name" value="PAS"/>
    <property type="match status" value="1"/>
</dbReference>
<feature type="transmembrane region" description="Helical" evidence="10">
    <location>
        <begin position="6"/>
        <end position="25"/>
    </location>
</feature>
<dbReference type="AlphaFoldDB" id="A0A2P5P8Y5"/>
<dbReference type="PANTHER" id="PTHR43065">
    <property type="entry name" value="SENSOR HISTIDINE KINASE"/>
    <property type="match status" value="1"/>
</dbReference>
<dbReference type="EC" id="2.7.13.3" evidence="3"/>
<dbReference type="CDD" id="cd00082">
    <property type="entry name" value="HisKA"/>
    <property type="match status" value="1"/>
</dbReference>
<dbReference type="SMART" id="SM00304">
    <property type="entry name" value="HAMP"/>
    <property type="match status" value="1"/>
</dbReference>
<dbReference type="Pfam" id="PF05228">
    <property type="entry name" value="CHASE4"/>
    <property type="match status" value="1"/>
</dbReference>
<dbReference type="GO" id="GO:0000155">
    <property type="term" value="F:phosphorelay sensor kinase activity"/>
    <property type="evidence" value="ECO:0007669"/>
    <property type="project" value="InterPro"/>
</dbReference>
<dbReference type="RefSeq" id="WP_102330245.1">
    <property type="nucleotide sequence ID" value="NZ_CP058566.2"/>
</dbReference>
<dbReference type="SMART" id="SM00388">
    <property type="entry name" value="HisKA"/>
    <property type="match status" value="1"/>
</dbReference>
<dbReference type="InterPro" id="IPR013656">
    <property type="entry name" value="PAS_4"/>
</dbReference>
<keyword evidence="10" id="KW-0812">Transmembrane</keyword>
<dbReference type="PRINTS" id="PR00344">
    <property type="entry name" value="BCTRLSENSOR"/>
</dbReference>